<dbReference type="EMBL" id="JACHGN010000041">
    <property type="protein sequence ID" value="MBB5140356.1"/>
    <property type="molecule type" value="Genomic_DNA"/>
</dbReference>
<name>A0A840PN95_9ACTN</name>
<dbReference type="InterPro" id="IPR036388">
    <property type="entry name" value="WH-like_DNA-bd_sf"/>
</dbReference>
<feature type="region of interest" description="Disordered" evidence="1">
    <location>
        <begin position="1"/>
        <end position="26"/>
    </location>
</feature>
<dbReference type="Gene3D" id="1.10.10.10">
    <property type="entry name" value="Winged helix-like DNA-binding domain superfamily/Winged helix DNA-binding domain"/>
    <property type="match status" value="1"/>
</dbReference>
<proteinExistence type="predicted"/>
<gene>
    <name evidence="2" type="ORF">HNP84_010123</name>
</gene>
<keyword evidence="3" id="KW-1185">Reference proteome</keyword>
<evidence type="ECO:0000256" key="1">
    <source>
        <dbReference type="SAM" id="MobiDB-lite"/>
    </source>
</evidence>
<dbReference type="Proteomes" id="UP000578449">
    <property type="component" value="Unassembled WGS sequence"/>
</dbReference>
<dbReference type="RefSeq" id="WP_185057168.1">
    <property type="nucleotide sequence ID" value="NZ_BAABIX010000057.1"/>
</dbReference>
<reference evidence="2 3" key="1">
    <citation type="submission" date="2020-08" db="EMBL/GenBank/DDBJ databases">
        <title>Genomic Encyclopedia of Type Strains, Phase IV (KMG-IV): sequencing the most valuable type-strain genomes for metagenomic binning, comparative biology and taxonomic classification.</title>
        <authorList>
            <person name="Goeker M."/>
        </authorList>
    </citation>
    <scope>NUCLEOTIDE SEQUENCE [LARGE SCALE GENOMIC DNA]</scope>
    <source>
        <strain evidence="2 3">DSM 45615</strain>
    </source>
</reference>
<accession>A0A840PN95</accession>
<comment type="caution">
    <text evidence="2">The sequence shown here is derived from an EMBL/GenBank/DDBJ whole genome shotgun (WGS) entry which is preliminary data.</text>
</comment>
<protein>
    <submittedName>
        <fullName evidence="2">DNA-binding transcriptional ArsR family regulator</fullName>
    </submittedName>
</protein>
<evidence type="ECO:0000313" key="2">
    <source>
        <dbReference type="EMBL" id="MBB5140356.1"/>
    </source>
</evidence>
<dbReference type="AlphaFoldDB" id="A0A840PN95"/>
<keyword evidence="2" id="KW-0238">DNA-binding</keyword>
<organism evidence="2 3">
    <name type="scientific">Thermocatellispora tengchongensis</name>
    <dbReference type="NCBI Taxonomy" id="1073253"/>
    <lineage>
        <taxon>Bacteria</taxon>
        <taxon>Bacillati</taxon>
        <taxon>Actinomycetota</taxon>
        <taxon>Actinomycetes</taxon>
        <taxon>Streptosporangiales</taxon>
        <taxon>Streptosporangiaceae</taxon>
        <taxon>Thermocatellispora</taxon>
    </lineage>
</organism>
<sequence length="106" mass="11519">MTAAGRQHACQVAATTPRVRRDEVPGHLVGPLQQLLDGAPDTIACRRLSMSQRTFSRRVAELLDHLGATTRFQGGVEAVRRGWVEIGPGLEPGLQPGLEPERRTAD</sequence>
<evidence type="ECO:0000313" key="3">
    <source>
        <dbReference type="Proteomes" id="UP000578449"/>
    </source>
</evidence>
<dbReference type="GO" id="GO:0003677">
    <property type="term" value="F:DNA binding"/>
    <property type="evidence" value="ECO:0007669"/>
    <property type="project" value="UniProtKB-KW"/>
</dbReference>